<reference evidence="1 3" key="1">
    <citation type="submission" date="2015-05" db="EMBL/GenBank/DDBJ databases">
        <title>Genome assembly of Archangium gephyra DSM 2261.</title>
        <authorList>
            <person name="Sharma G."/>
            <person name="Subramanian S."/>
        </authorList>
    </citation>
    <scope>NUCLEOTIDE SEQUENCE [LARGE SCALE GENOMIC DNA]</scope>
    <source>
        <strain evidence="1 3">DSM 2261</strain>
    </source>
</reference>
<accession>A0AAC8TF73</accession>
<dbReference type="InterPro" id="IPR036624">
    <property type="entry name" value="Hcp1-lik_sf"/>
</dbReference>
<dbReference type="EMBL" id="CP011509">
    <property type="protein sequence ID" value="AKJ02236.1"/>
    <property type="molecule type" value="Genomic_DNA"/>
</dbReference>
<dbReference type="Proteomes" id="UP000256345">
    <property type="component" value="Unassembled WGS sequence"/>
</dbReference>
<name>A0AAC8TF73_9BACT</name>
<reference evidence="2 4" key="2">
    <citation type="submission" date="2018-08" db="EMBL/GenBank/DDBJ databases">
        <title>Genomic Encyclopedia of Archaeal and Bacterial Type Strains, Phase II (KMG-II): from individual species to whole genera.</title>
        <authorList>
            <person name="Goeker M."/>
        </authorList>
    </citation>
    <scope>NUCLEOTIDE SEQUENCE [LARGE SCALE GENOMIC DNA]</scope>
    <source>
        <strain evidence="2 4">DSM 2261</strain>
    </source>
</reference>
<protein>
    <submittedName>
        <fullName evidence="1">Cytoplasmic protein USSDB7A</fullName>
    </submittedName>
    <submittedName>
        <fullName evidence="2">Type VI secretion system secreted protein Hcp</fullName>
    </submittedName>
</protein>
<dbReference type="Pfam" id="PF05638">
    <property type="entry name" value="T6SS_HCP"/>
    <property type="match status" value="1"/>
</dbReference>
<dbReference type="PANTHER" id="PTHR36152">
    <property type="entry name" value="CYTOPLASMIC PROTEIN-RELATED"/>
    <property type="match status" value="1"/>
</dbReference>
<evidence type="ECO:0000313" key="2">
    <source>
        <dbReference type="EMBL" id="REG28833.1"/>
    </source>
</evidence>
<dbReference type="NCBIfam" id="TIGR03344">
    <property type="entry name" value="VI_effect_Hcp1"/>
    <property type="match status" value="1"/>
</dbReference>
<dbReference type="RefSeq" id="WP_047856607.1">
    <property type="nucleotide sequence ID" value="NZ_CP011509.1"/>
</dbReference>
<gene>
    <name evidence="1" type="ORF">AA314_03862</name>
    <name evidence="2" type="ORF">ATI61_108375</name>
</gene>
<organism evidence="1 3">
    <name type="scientific">Archangium gephyra</name>
    <dbReference type="NCBI Taxonomy" id="48"/>
    <lineage>
        <taxon>Bacteria</taxon>
        <taxon>Pseudomonadati</taxon>
        <taxon>Myxococcota</taxon>
        <taxon>Myxococcia</taxon>
        <taxon>Myxococcales</taxon>
        <taxon>Cystobacterineae</taxon>
        <taxon>Archangiaceae</taxon>
        <taxon>Archangium</taxon>
    </lineage>
</organism>
<evidence type="ECO:0000313" key="1">
    <source>
        <dbReference type="EMBL" id="AKJ02236.1"/>
    </source>
</evidence>
<dbReference type="AlphaFoldDB" id="A0AAC8TF73"/>
<sequence length="153" mass="16576">MPESIYLKISKAQGSSKVQSYMNEIEVLSYSYGISFPMTLNERSNDGEVKRQGRPHHGEISITKLVDKASPNLYLSCSKGESVGTATLTVAGSEDSKIFTYEMTDVVITSVSVSGGTGGDPTETVTLDYASITWKEGGDSNSTKWDRKTNKST</sequence>
<evidence type="ECO:0000313" key="3">
    <source>
        <dbReference type="Proteomes" id="UP000035579"/>
    </source>
</evidence>
<dbReference type="InterPro" id="IPR053165">
    <property type="entry name" value="HSI-I_assembly_Hcp1"/>
</dbReference>
<dbReference type="PANTHER" id="PTHR36152:SF1">
    <property type="entry name" value="UBIQUITIN-LIKE DOMAIN-CONTAINING PROTEIN"/>
    <property type="match status" value="1"/>
</dbReference>
<dbReference type="Proteomes" id="UP000035579">
    <property type="component" value="Chromosome"/>
</dbReference>
<keyword evidence="4" id="KW-1185">Reference proteome</keyword>
<evidence type="ECO:0000313" key="4">
    <source>
        <dbReference type="Proteomes" id="UP000256345"/>
    </source>
</evidence>
<dbReference type="Gene3D" id="2.30.110.20">
    <property type="entry name" value="Hcp1-like"/>
    <property type="match status" value="1"/>
</dbReference>
<dbReference type="InterPro" id="IPR008514">
    <property type="entry name" value="T6SS_Hcp"/>
</dbReference>
<proteinExistence type="predicted"/>
<dbReference type="EMBL" id="QUMU01000008">
    <property type="protein sequence ID" value="REG28833.1"/>
    <property type="molecule type" value="Genomic_DNA"/>
</dbReference>
<dbReference type="KEGG" id="age:AA314_03862"/>
<dbReference type="SUPFAM" id="SSF141452">
    <property type="entry name" value="Hcp1-like"/>
    <property type="match status" value="1"/>
</dbReference>